<proteinExistence type="predicted"/>
<evidence type="ECO:0000256" key="1">
    <source>
        <dbReference type="SAM" id="MobiDB-lite"/>
    </source>
</evidence>
<evidence type="ECO:0000313" key="2">
    <source>
        <dbReference type="EMBL" id="KAJ8950233.1"/>
    </source>
</evidence>
<comment type="caution">
    <text evidence="2">The sequence shown here is derived from an EMBL/GenBank/DDBJ whole genome shotgun (WGS) entry which is preliminary data.</text>
</comment>
<feature type="compositionally biased region" description="Basic residues" evidence="1">
    <location>
        <begin position="203"/>
        <end position="213"/>
    </location>
</feature>
<feature type="compositionally biased region" description="Polar residues" evidence="1">
    <location>
        <begin position="101"/>
        <end position="116"/>
    </location>
</feature>
<reference evidence="2" key="1">
    <citation type="journal article" date="2023" name="Insect Mol. Biol.">
        <title>Genome sequencing provides insights into the evolution of gene families encoding plant cell wall-degrading enzymes in longhorned beetles.</title>
        <authorList>
            <person name="Shin N.R."/>
            <person name="Okamura Y."/>
            <person name="Kirsch R."/>
            <person name="Pauchet Y."/>
        </authorList>
    </citation>
    <scope>NUCLEOTIDE SEQUENCE</scope>
    <source>
        <strain evidence="2">AMC_N1</strain>
    </source>
</reference>
<dbReference type="EMBL" id="JAPWTK010000103">
    <property type="protein sequence ID" value="KAJ8950233.1"/>
    <property type="molecule type" value="Genomic_DNA"/>
</dbReference>
<dbReference type="Proteomes" id="UP001162162">
    <property type="component" value="Unassembled WGS sequence"/>
</dbReference>
<evidence type="ECO:0000313" key="3">
    <source>
        <dbReference type="Proteomes" id="UP001162162"/>
    </source>
</evidence>
<accession>A0AAV8YID2</accession>
<feature type="region of interest" description="Disordered" evidence="1">
    <location>
        <begin position="101"/>
        <end position="121"/>
    </location>
</feature>
<gene>
    <name evidence="2" type="ORF">NQ318_006207</name>
</gene>
<organism evidence="2 3">
    <name type="scientific">Aromia moschata</name>
    <dbReference type="NCBI Taxonomy" id="1265417"/>
    <lineage>
        <taxon>Eukaryota</taxon>
        <taxon>Metazoa</taxon>
        <taxon>Ecdysozoa</taxon>
        <taxon>Arthropoda</taxon>
        <taxon>Hexapoda</taxon>
        <taxon>Insecta</taxon>
        <taxon>Pterygota</taxon>
        <taxon>Neoptera</taxon>
        <taxon>Endopterygota</taxon>
        <taxon>Coleoptera</taxon>
        <taxon>Polyphaga</taxon>
        <taxon>Cucujiformia</taxon>
        <taxon>Chrysomeloidea</taxon>
        <taxon>Cerambycidae</taxon>
        <taxon>Cerambycinae</taxon>
        <taxon>Callichromatini</taxon>
        <taxon>Aromia</taxon>
    </lineage>
</organism>
<feature type="compositionally biased region" description="Basic and acidic residues" evidence="1">
    <location>
        <begin position="184"/>
        <end position="202"/>
    </location>
</feature>
<dbReference type="Gene3D" id="1.20.5.170">
    <property type="match status" value="1"/>
</dbReference>
<sequence length="213" mass="24301">MKELLNKEFEKSWQEAPEKESRPCFEMLQMNYNICIPSPVSPTINQEEPHPETAILDLRVRRRPVTPDCTLNYPSPKHSPLPTEFQMQTCCGRSAFVSEQSDTSNSTAVTGNSSASPMPPTSKHFRPFKIFPSDPLPCINAKCTTIRVRISLRTVQTEYNGPNAFKQQHHSNANMRRVQKQGKKSNDPVYLEKRKKNNEAAKRSRGCPKGQRR</sequence>
<keyword evidence="3" id="KW-1185">Reference proteome</keyword>
<dbReference type="AlphaFoldDB" id="A0AAV8YID2"/>
<name>A0AAV8YID2_9CUCU</name>
<protein>
    <submittedName>
        <fullName evidence="2">Uncharacterized protein</fullName>
    </submittedName>
</protein>
<feature type="region of interest" description="Disordered" evidence="1">
    <location>
        <begin position="161"/>
        <end position="213"/>
    </location>
</feature>